<dbReference type="Proteomes" id="UP001186118">
    <property type="component" value="Unassembled WGS sequence"/>
</dbReference>
<accession>A0AAE4Q3B2</accession>
<reference evidence="1" key="1">
    <citation type="submission" date="2021-04" db="EMBL/GenBank/DDBJ databases">
        <title>Draft genomes of 20 S. canis strains.</title>
        <authorList>
            <person name="Pagnossin D."/>
            <person name="Weir W."/>
            <person name="Smith A."/>
            <person name="Ure R."/>
            <person name="Oravcova K."/>
        </authorList>
    </citation>
    <scope>NUCLEOTIDE SEQUENCE</scope>
    <source>
        <strain evidence="1">284</strain>
    </source>
</reference>
<gene>
    <name evidence="1" type="ORF">KB584_01825</name>
</gene>
<sequence>MSDSLFKYEIINLLDFAATKTNNELIIETSCGKYCGRMFSGEDSETGMFLDAFFDGFEENRKSIKDESNPKAIWLVDVTHISSGNVTSNLPFVCLFIDQILGVSMGTLSKNND</sequence>
<proteinExistence type="predicted"/>
<dbReference type="RefSeq" id="WP_269760927.1">
    <property type="nucleotide sequence ID" value="NZ_JAGQEX010000002.1"/>
</dbReference>
<protein>
    <submittedName>
        <fullName evidence="1">Uncharacterized protein</fullName>
    </submittedName>
</protein>
<evidence type="ECO:0000313" key="2">
    <source>
        <dbReference type="Proteomes" id="UP001186118"/>
    </source>
</evidence>
<organism evidence="1 2">
    <name type="scientific">Streptococcus canis</name>
    <dbReference type="NCBI Taxonomy" id="1329"/>
    <lineage>
        <taxon>Bacteria</taxon>
        <taxon>Bacillati</taxon>
        <taxon>Bacillota</taxon>
        <taxon>Bacilli</taxon>
        <taxon>Lactobacillales</taxon>
        <taxon>Streptococcaceae</taxon>
        <taxon>Streptococcus</taxon>
    </lineage>
</organism>
<dbReference type="AlphaFoldDB" id="A0AAE4Q3B2"/>
<evidence type="ECO:0000313" key="1">
    <source>
        <dbReference type="EMBL" id="MDV5976220.1"/>
    </source>
</evidence>
<name>A0AAE4Q3B2_STRCB</name>
<dbReference type="EMBL" id="JAGQEX010000002">
    <property type="protein sequence ID" value="MDV5976220.1"/>
    <property type="molecule type" value="Genomic_DNA"/>
</dbReference>
<comment type="caution">
    <text evidence="1">The sequence shown here is derived from an EMBL/GenBank/DDBJ whole genome shotgun (WGS) entry which is preliminary data.</text>
</comment>